<gene>
    <name evidence="2" type="ORF">DFP75_105201</name>
</gene>
<feature type="chain" id="PRO_5016418496" description="SmpA/OmlA family protein" evidence="1">
    <location>
        <begin position="25"/>
        <end position="185"/>
    </location>
</feature>
<protein>
    <recommendedName>
        <fullName evidence="4">SmpA/OmlA family protein</fullName>
    </recommendedName>
</protein>
<evidence type="ECO:0000313" key="2">
    <source>
        <dbReference type="EMBL" id="PYF81111.1"/>
    </source>
</evidence>
<proteinExistence type="predicted"/>
<name>A0A318V021_9GAMM</name>
<evidence type="ECO:0000313" key="3">
    <source>
        <dbReference type="Proteomes" id="UP000247551"/>
    </source>
</evidence>
<feature type="signal peptide" evidence="1">
    <location>
        <begin position="1"/>
        <end position="24"/>
    </location>
</feature>
<reference evidence="2 3" key="1">
    <citation type="submission" date="2018-06" db="EMBL/GenBank/DDBJ databases">
        <title>Genomic Encyclopedia of Type Strains, Phase III (KMG-III): the genomes of soil and plant-associated and newly described type strains.</title>
        <authorList>
            <person name="Whitman W."/>
        </authorList>
    </citation>
    <scope>NUCLEOTIDE SEQUENCE [LARGE SCALE GENOMIC DNA]</scope>
    <source>
        <strain evidence="2 3">CECT 7730</strain>
    </source>
</reference>
<evidence type="ECO:0008006" key="4">
    <source>
        <dbReference type="Google" id="ProtNLM"/>
    </source>
</evidence>
<dbReference type="AlphaFoldDB" id="A0A318V021"/>
<dbReference type="EMBL" id="QKLW01000005">
    <property type="protein sequence ID" value="PYF81111.1"/>
    <property type="molecule type" value="Genomic_DNA"/>
</dbReference>
<sequence length="185" mass="20181">MPRKVAPMWMAFALVALVSKPVFAMAETNESATSSDVAELFGLPVNGLSLAKLESRLESMGLQSYPSYKPGIVSYSLGPEGILGVTNATIYFNSSKYVSQVLLSGVVESSEKRKNLGELLGRKYGVPTEGSLKNGLGRSTWSFRDGTTINLRNTTYDVSILYVDEQPEVMTRSNKIDVEALSNRK</sequence>
<evidence type="ECO:0000256" key="1">
    <source>
        <dbReference type="SAM" id="SignalP"/>
    </source>
</evidence>
<dbReference type="Proteomes" id="UP000247551">
    <property type="component" value="Unassembled WGS sequence"/>
</dbReference>
<dbReference type="RefSeq" id="WP_110576053.1">
    <property type="nucleotide sequence ID" value="NZ_QKLW01000005.1"/>
</dbReference>
<accession>A0A318V021</accession>
<keyword evidence="1" id="KW-0732">Signal</keyword>
<organism evidence="2 3">
    <name type="scientific">Marinomonas alcarazii</name>
    <dbReference type="NCBI Taxonomy" id="491949"/>
    <lineage>
        <taxon>Bacteria</taxon>
        <taxon>Pseudomonadati</taxon>
        <taxon>Pseudomonadota</taxon>
        <taxon>Gammaproteobacteria</taxon>
        <taxon>Oceanospirillales</taxon>
        <taxon>Oceanospirillaceae</taxon>
        <taxon>Marinomonas</taxon>
    </lineage>
</organism>
<comment type="caution">
    <text evidence="2">The sequence shown here is derived from an EMBL/GenBank/DDBJ whole genome shotgun (WGS) entry which is preliminary data.</text>
</comment>
<keyword evidence="3" id="KW-1185">Reference proteome</keyword>